<evidence type="ECO:0008006" key="2">
    <source>
        <dbReference type="Google" id="ProtNLM"/>
    </source>
</evidence>
<protein>
    <recommendedName>
        <fullName evidence="2">Outer membrane protein beta-barrel domain-containing protein</fullName>
    </recommendedName>
</protein>
<organism evidence="1">
    <name type="scientific">marine sediment metagenome</name>
    <dbReference type="NCBI Taxonomy" id="412755"/>
    <lineage>
        <taxon>unclassified sequences</taxon>
        <taxon>metagenomes</taxon>
        <taxon>ecological metagenomes</taxon>
    </lineage>
</organism>
<comment type="caution">
    <text evidence="1">The sequence shown here is derived from an EMBL/GenBank/DDBJ whole genome shotgun (WGS) entry which is preliminary data.</text>
</comment>
<gene>
    <name evidence="1" type="ORF">LCGC14_0127420</name>
</gene>
<dbReference type="SUPFAM" id="SSF56935">
    <property type="entry name" value="Porins"/>
    <property type="match status" value="1"/>
</dbReference>
<dbReference type="AlphaFoldDB" id="A0A0F9Y6T2"/>
<accession>A0A0F9Y6T2</accession>
<name>A0A0F9Y6T2_9ZZZZ</name>
<sequence length="417" mass="45879">MKINQIIFSTITLLLIGSQHISAQSEALTSSPYSLYGLGVINQTSIGKFNSLGYSGIGIKSPYELNNLNPANYALVPQNSFLYDIGVTGEYNNYSNSSTSEGKSNVNFSNLAFGFRVMENLGAGITMTPYSDVGYSILGVSSNIEGSTETFESNITGLGGLNDIKLNAGYSLTPKLRLGLSASFLFGNIEETESFIYSSTTFESIKKTNYSGARLGFGFQYDINEKITIGSTVQLPTSLNGNLKRSVNKSLSGIDISVEDESSDYVSDFKLPLELGFGMSIKPIDEITFSADYKKNFWTDTDQSENIGSYQDQDIYAFGLEYLQDPTSYKYGQRISYRLGYNYDNGYLAIGDSKVEGYNFTAGVGIPTSRGTHSMINLSYSYGSKGLLQNVLVKENYHLITLNLSLEDLWFVKRKIN</sequence>
<reference evidence="1" key="1">
    <citation type="journal article" date="2015" name="Nature">
        <title>Complex archaea that bridge the gap between prokaryotes and eukaryotes.</title>
        <authorList>
            <person name="Spang A."/>
            <person name="Saw J.H."/>
            <person name="Jorgensen S.L."/>
            <person name="Zaremba-Niedzwiedzka K."/>
            <person name="Martijn J."/>
            <person name="Lind A.E."/>
            <person name="van Eijk R."/>
            <person name="Schleper C."/>
            <person name="Guy L."/>
            <person name="Ettema T.J."/>
        </authorList>
    </citation>
    <scope>NUCLEOTIDE SEQUENCE</scope>
</reference>
<proteinExistence type="predicted"/>
<dbReference type="EMBL" id="LAZR01000041">
    <property type="protein sequence ID" value="KKO00324.1"/>
    <property type="molecule type" value="Genomic_DNA"/>
</dbReference>
<dbReference type="Gene3D" id="2.40.160.60">
    <property type="entry name" value="Outer membrane protein transport protein (OMPP1/FadL/TodX)"/>
    <property type="match status" value="1"/>
</dbReference>
<evidence type="ECO:0000313" key="1">
    <source>
        <dbReference type="EMBL" id="KKO00324.1"/>
    </source>
</evidence>